<dbReference type="Proteomes" id="UP000184050">
    <property type="component" value="Unassembled WGS sequence"/>
</dbReference>
<dbReference type="AlphaFoldDB" id="A0A1M6HLT6"/>
<sequence>MIRTIVKAKKNYLTIPLPNEYVGKQLEVIAFMLEDEADVPQKEIQKATFDAVSLDTSGFKFNREEANER</sequence>
<protein>
    <submittedName>
        <fullName evidence="1">Uncharacterized protein</fullName>
    </submittedName>
</protein>
<proteinExistence type="predicted"/>
<reference evidence="1 2" key="1">
    <citation type="submission" date="2016-11" db="EMBL/GenBank/DDBJ databases">
        <authorList>
            <person name="Jaros S."/>
            <person name="Januszkiewicz K."/>
            <person name="Wedrychowicz H."/>
        </authorList>
    </citation>
    <scope>NUCLEOTIDE SEQUENCE [LARGE SCALE GENOMIC DNA]</scope>
    <source>
        <strain evidence="1 2">DSM 27063</strain>
    </source>
</reference>
<dbReference type="STRING" id="1168035.SAMN05444280_1145"/>
<gene>
    <name evidence="1" type="ORF">SAMN05444280_1145</name>
</gene>
<evidence type="ECO:0000313" key="2">
    <source>
        <dbReference type="Proteomes" id="UP000184050"/>
    </source>
</evidence>
<name>A0A1M6HLT6_9BACT</name>
<organism evidence="1 2">
    <name type="scientific">Tangfeifania diversioriginum</name>
    <dbReference type="NCBI Taxonomy" id="1168035"/>
    <lineage>
        <taxon>Bacteria</taxon>
        <taxon>Pseudomonadati</taxon>
        <taxon>Bacteroidota</taxon>
        <taxon>Bacteroidia</taxon>
        <taxon>Marinilabiliales</taxon>
        <taxon>Prolixibacteraceae</taxon>
        <taxon>Tangfeifania</taxon>
    </lineage>
</organism>
<dbReference type="RefSeq" id="WP_217652679.1">
    <property type="nucleotide sequence ID" value="NZ_FQZE01000014.1"/>
</dbReference>
<accession>A0A1M6HLT6</accession>
<keyword evidence="2" id="KW-1185">Reference proteome</keyword>
<dbReference type="EMBL" id="FQZE01000014">
    <property type="protein sequence ID" value="SHJ23149.1"/>
    <property type="molecule type" value="Genomic_DNA"/>
</dbReference>
<evidence type="ECO:0000313" key="1">
    <source>
        <dbReference type="EMBL" id="SHJ23149.1"/>
    </source>
</evidence>